<protein>
    <submittedName>
        <fullName evidence="2">DUF3152 domain-containing protein</fullName>
    </submittedName>
</protein>
<organism evidence="2 3">
    <name type="scientific">Streptomyces polyrhachis</name>
    <dbReference type="NCBI Taxonomy" id="1282885"/>
    <lineage>
        <taxon>Bacteria</taxon>
        <taxon>Bacillati</taxon>
        <taxon>Actinomycetota</taxon>
        <taxon>Actinomycetes</taxon>
        <taxon>Kitasatosporales</taxon>
        <taxon>Streptomycetaceae</taxon>
        <taxon>Streptomyces</taxon>
    </lineage>
</organism>
<feature type="domain" description="DUF3152" evidence="1">
    <location>
        <begin position="48"/>
        <end position="203"/>
    </location>
</feature>
<comment type="caution">
    <text evidence="2">The sequence shown here is derived from an EMBL/GenBank/DDBJ whole genome shotgun (WGS) entry which is preliminary data.</text>
</comment>
<dbReference type="Proteomes" id="UP001596413">
    <property type="component" value="Unassembled WGS sequence"/>
</dbReference>
<dbReference type="InterPro" id="IPR022603">
    <property type="entry name" value="DUF3152"/>
</dbReference>
<proteinExistence type="predicted"/>
<evidence type="ECO:0000259" key="1">
    <source>
        <dbReference type="Pfam" id="PF11350"/>
    </source>
</evidence>
<dbReference type="EMBL" id="JBHSZO010000032">
    <property type="protein sequence ID" value="MFC7220344.1"/>
    <property type="molecule type" value="Genomic_DNA"/>
</dbReference>
<reference evidence="3" key="1">
    <citation type="journal article" date="2019" name="Int. J. Syst. Evol. Microbiol.">
        <title>The Global Catalogue of Microorganisms (GCM) 10K type strain sequencing project: providing services to taxonomists for standard genome sequencing and annotation.</title>
        <authorList>
            <consortium name="The Broad Institute Genomics Platform"/>
            <consortium name="The Broad Institute Genome Sequencing Center for Infectious Disease"/>
            <person name="Wu L."/>
            <person name="Ma J."/>
        </authorList>
    </citation>
    <scope>NUCLEOTIDE SEQUENCE [LARGE SCALE GENOMIC DNA]</scope>
    <source>
        <strain evidence="3">CGMCC 1.13681</strain>
    </source>
</reference>
<sequence>MGRGGRMLAAGAVAVCVLGGAAAVARMPGLGSGGGPTGAAPTPAAVDPRDFAVVRGDGKVAGNGVLHRYRVEVEKDTGLEPGAVAEEIAAVLADGRGWTHAGAHSFQRTDGEAELVIRVAVPATVDRLCGAYGLRTRGEVNCRAGESVVVNLKRWKEGSPNFPGPVREYRALIVNHEVGHWLGYGHADCPGRGRRAPVMMQQIDGLRGCVANAWPYDADGRYLDGPSVP</sequence>
<name>A0ABW2GHW4_9ACTN</name>
<evidence type="ECO:0000313" key="3">
    <source>
        <dbReference type="Proteomes" id="UP001596413"/>
    </source>
</evidence>
<accession>A0ABW2GHW4</accession>
<dbReference type="RefSeq" id="WP_386416953.1">
    <property type="nucleotide sequence ID" value="NZ_JBHSZO010000032.1"/>
</dbReference>
<dbReference type="SUPFAM" id="SSF55486">
    <property type="entry name" value="Metalloproteases ('zincins'), catalytic domain"/>
    <property type="match status" value="1"/>
</dbReference>
<evidence type="ECO:0000313" key="2">
    <source>
        <dbReference type="EMBL" id="MFC7220344.1"/>
    </source>
</evidence>
<dbReference type="Pfam" id="PF11350">
    <property type="entry name" value="DUF3152"/>
    <property type="match status" value="1"/>
</dbReference>
<keyword evidence="3" id="KW-1185">Reference proteome</keyword>
<gene>
    <name evidence="2" type="ORF">ACFQLX_19560</name>
</gene>